<dbReference type="EMBL" id="QQBB01000001">
    <property type="protein sequence ID" value="RDI62176.1"/>
    <property type="molecule type" value="Genomic_DNA"/>
</dbReference>
<protein>
    <submittedName>
        <fullName evidence="1">Uncharacterized protein</fullName>
    </submittedName>
</protein>
<proteinExistence type="predicted"/>
<gene>
    <name evidence="1" type="ORF">DES45_101444</name>
</gene>
<name>A0A370HUI9_9HYPH</name>
<comment type="caution">
    <text evidence="1">The sequence shown here is derived from an EMBL/GenBank/DDBJ whole genome shotgun (WGS) entry which is preliminary data.</text>
</comment>
<organism evidence="1 2">
    <name type="scientific">Microvirga subterranea</name>
    <dbReference type="NCBI Taxonomy" id="186651"/>
    <lineage>
        <taxon>Bacteria</taxon>
        <taxon>Pseudomonadati</taxon>
        <taxon>Pseudomonadota</taxon>
        <taxon>Alphaproteobacteria</taxon>
        <taxon>Hyphomicrobiales</taxon>
        <taxon>Methylobacteriaceae</taxon>
        <taxon>Microvirga</taxon>
    </lineage>
</organism>
<evidence type="ECO:0000313" key="1">
    <source>
        <dbReference type="EMBL" id="RDI62176.1"/>
    </source>
</evidence>
<dbReference type="Proteomes" id="UP000254925">
    <property type="component" value="Unassembled WGS sequence"/>
</dbReference>
<evidence type="ECO:0000313" key="2">
    <source>
        <dbReference type="Proteomes" id="UP000254925"/>
    </source>
</evidence>
<accession>A0A370HUI9</accession>
<sequence length="73" mass="8314">MMMMTNSETDRGRFEGGLTREERMTLSLLRIVTDLASIRKDVDHDDFARLPSLPSLLEAADRLIAELGFDDEE</sequence>
<dbReference type="RefSeq" id="WP_114768323.1">
    <property type="nucleotide sequence ID" value="NZ_QQBB01000001.1"/>
</dbReference>
<keyword evidence="2" id="KW-1185">Reference proteome</keyword>
<reference evidence="1 2" key="1">
    <citation type="submission" date="2018-07" db="EMBL/GenBank/DDBJ databases">
        <title>Genomic Encyclopedia of Type Strains, Phase IV (KMG-IV): sequencing the most valuable type-strain genomes for metagenomic binning, comparative biology and taxonomic classification.</title>
        <authorList>
            <person name="Goeker M."/>
        </authorList>
    </citation>
    <scope>NUCLEOTIDE SEQUENCE [LARGE SCALE GENOMIC DNA]</scope>
    <source>
        <strain evidence="1 2">DSM 14364</strain>
    </source>
</reference>
<dbReference type="AlphaFoldDB" id="A0A370HUI9"/>